<accession>A0A2R6RAN2</accession>
<feature type="region of interest" description="Disordered" evidence="6">
    <location>
        <begin position="969"/>
        <end position="1020"/>
    </location>
</feature>
<dbReference type="AlphaFoldDB" id="A0A2R6RAN2"/>
<feature type="region of interest" description="Disordered" evidence="6">
    <location>
        <begin position="1"/>
        <end position="29"/>
    </location>
</feature>
<dbReference type="InterPro" id="IPR015894">
    <property type="entry name" value="Guanylate-bd_N"/>
</dbReference>
<gene>
    <name evidence="8" type="ORF">CEY00_Acc09529</name>
</gene>
<dbReference type="Gramene" id="PSS24614">
    <property type="protein sequence ID" value="PSS24614"/>
    <property type="gene ID" value="CEY00_Acc09529"/>
</dbReference>
<dbReference type="GO" id="GO:0005525">
    <property type="term" value="F:GTP binding"/>
    <property type="evidence" value="ECO:0007669"/>
    <property type="project" value="UniProtKB-KW"/>
</dbReference>
<dbReference type="OMA" id="FIRESEM"/>
<dbReference type="EMBL" id="NKQK01000008">
    <property type="protein sequence ID" value="PSS24614.1"/>
    <property type="molecule type" value="Genomic_DNA"/>
</dbReference>
<dbReference type="InterPro" id="IPR030386">
    <property type="entry name" value="G_GB1_RHD3_dom"/>
</dbReference>
<dbReference type="InterPro" id="IPR003191">
    <property type="entry name" value="Guanylate-bd/ATL_C"/>
</dbReference>
<sequence length="1063" mass="120308">MRKFFSRGSGDSPQPSPGPSPSSSAVSATGPARPIRLVYCDDKGKFRMDPEAVATLQLVKEPIGVVSVCGRARQGKSFVLNQLLGRSSGFQVASTHRPCTKGLWLWSAPIRRTALDGTEYNLLLLDSEGIDAYDQTGTYSTQIFSLAVLLSSMFIYNQMGGIDEAALDRLSLVTEMTKHIRVRASGGRSSASELGQFSPIFVWLLRDFYLDLVEDNRKITPRDYLELALRPVQGSGRDIAAKNEIRESIRALFPDRECYTLVRPLSSENELQRLDQISLDKLRPEFRSGLDSFTKFVFERTRPKQIGATVMTGPILARITQSFLDAINNGAVPTITSSWQSVEEAECQRAYDLATEVYMSDFDCSKLPEEAALREAHEEAVQKSMAAFNDSAVGAGSIRQKYEKRLQNFIRKAFEDYKRDAFREAYLQCLNVIQYMEKELRTACHAPDAKVDYVLKIFDDLVTKYEASCHGPEKWQKLTGFFRQSLEGPVVDLIKKQIDQIGSEKSSVMLKCRSIEDKMGLLNKQLEASEKYRSEYLKRYEDAINDKKKLADDYMSRISNLQSKCSSLEERCSSLSKTLDSGRQESTDWKRKYEQVLSKQKAEEGHASSEIAILKSRSSAAEARLAASREQAQSAQGEAEEWKRKYDIAVRETKAALEKAAAVQDLTNTQTQLREDALRAEFSVSLAEKEEEIKDRAAKIEHAEQRLTNLSLELKAAESKIKNYDLEISTLKLEMKDLAEKLGTSNATAQSFEKEAWILNQEKVHLEQRYRSEFDRFEEVQDRCKTAEREAVRATELADNARAEAVIAQKEKNDIQRIAMERLAQIERAERHIENLGRQKADLANEAERYRVAEMDAVSKVAMLEARVEEREKEIESLLKCNNEQRASTVQVLESLLETERAARAEANNRAEALSVQLQATQGKLDSLRQKLTRVQLNELALDGKLKTAAHGKRARVDNFETGIESFQDMDENNRVRRGNKRSKSTTSPLKFTQPEDGGSVFKGDEENHSQQTTSSEDYTKFTVQKLKQELTKHNFGAELLQLKNPNKKDIVSLYEKCILQKS</sequence>
<feature type="compositionally biased region" description="Low complexity" evidence="6">
    <location>
        <begin position="1"/>
        <end position="13"/>
    </location>
</feature>
<keyword evidence="1" id="KW-0547">Nucleotide-binding</keyword>
<feature type="coiled-coil region" evidence="5">
    <location>
        <begin position="537"/>
        <end position="578"/>
    </location>
</feature>
<evidence type="ECO:0000256" key="1">
    <source>
        <dbReference type="ARBA" id="ARBA00022741"/>
    </source>
</evidence>
<dbReference type="PANTHER" id="PTHR10751">
    <property type="entry name" value="GUANYLATE BINDING PROTEIN"/>
    <property type="match status" value="1"/>
</dbReference>
<dbReference type="OrthoDB" id="2135133at2759"/>
<dbReference type="Proteomes" id="UP000241394">
    <property type="component" value="Chromosome LG8"/>
</dbReference>
<feature type="domain" description="GB1/RHD3-type G" evidence="7">
    <location>
        <begin position="60"/>
        <end position="302"/>
    </location>
</feature>
<protein>
    <submittedName>
        <fullName evidence="8">Guanylate-binding protein like</fullName>
    </submittedName>
</protein>
<name>A0A2R6RAN2_ACTCC</name>
<feature type="coiled-coil region" evidence="5">
    <location>
        <begin position="618"/>
        <end position="652"/>
    </location>
</feature>
<keyword evidence="5" id="KW-0175">Coiled coil</keyword>
<dbReference type="InterPro" id="IPR036543">
    <property type="entry name" value="Guanylate-bd_C_sf"/>
</dbReference>
<proteinExistence type="inferred from homology"/>
<dbReference type="InterPro" id="IPR027417">
    <property type="entry name" value="P-loop_NTPase"/>
</dbReference>
<evidence type="ECO:0000313" key="8">
    <source>
        <dbReference type="EMBL" id="PSS24614.1"/>
    </source>
</evidence>
<organism evidence="8 9">
    <name type="scientific">Actinidia chinensis var. chinensis</name>
    <name type="common">Chinese soft-hair kiwi</name>
    <dbReference type="NCBI Taxonomy" id="1590841"/>
    <lineage>
        <taxon>Eukaryota</taxon>
        <taxon>Viridiplantae</taxon>
        <taxon>Streptophyta</taxon>
        <taxon>Embryophyta</taxon>
        <taxon>Tracheophyta</taxon>
        <taxon>Spermatophyta</taxon>
        <taxon>Magnoliopsida</taxon>
        <taxon>eudicotyledons</taxon>
        <taxon>Gunneridae</taxon>
        <taxon>Pentapetalae</taxon>
        <taxon>asterids</taxon>
        <taxon>Ericales</taxon>
        <taxon>Actinidiaceae</taxon>
        <taxon>Actinidia</taxon>
    </lineage>
</organism>
<keyword evidence="9" id="KW-1185">Reference proteome</keyword>
<evidence type="ECO:0000256" key="2">
    <source>
        <dbReference type="ARBA" id="ARBA00022801"/>
    </source>
</evidence>
<dbReference type="Pfam" id="PF02263">
    <property type="entry name" value="GBP"/>
    <property type="match status" value="1"/>
</dbReference>
<dbReference type="Gene3D" id="1.20.1000.10">
    <property type="entry name" value="Guanylate-binding protein, C-terminal domain"/>
    <property type="match status" value="1"/>
</dbReference>
<keyword evidence="2" id="KW-0378">Hydrolase</keyword>
<dbReference type="GO" id="GO:0003924">
    <property type="term" value="F:GTPase activity"/>
    <property type="evidence" value="ECO:0007669"/>
    <property type="project" value="InterPro"/>
</dbReference>
<evidence type="ECO:0000256" key="3">
    <source>
        <dbReference type="ARBA" id="ARBA00023134"/>
    </source>
</evidence>
<dbReference type="PROSITE" id="PS51715">
    <property type="entry name" value="G_GB1_RHD3"/>
    <property type="match status" value="1"/>
</dbReference>
<comment type="similarity">
    <text evidence="4">Belongs to the TRAFAC class dynamin-like GTPase superfamily. GB1/RHD3 GTPase family.</text>
</comment>
<dbReference type="FunCoup" id="A0A2R6RAN2">
    <property type="interactions" value="1278"/>
</dbReference>
<reference evidence="8 9" key="1">
    <citation type="submission" date="2017-07" db="EMBL/GenBank/DDBJ databases">
        <title>An improved, manually edited Actinidia chinensis var. chinensis (kiwifruit) genome highlights the challenges associated with draft genomes and gene prediction in plants.</title>
        <authorList>
            <person name="Pilkington S."/>
            <person name="Crowhurst R."/>
            <person name="Hilario E."/>
            <person name="Nardozza S."/>
            <person name="Fraser L."/>
            <person name="Peng Y."/>
            <person name="Gunaseelan K."/>
            <person name="Simpson R."/>
            <person name="Tahir J."/>
            <person name="Deroles S."/>
            <person name="Templeton K."/>
            <person name="Luo Z."/>
            <person name="Davy M."/>
            <person name="Cheng C."/>
            <person name="Mcneilage M."/>
            <person name="Scaglione D."/>
            <person name="Liu Y."/>
            <person name="Zhang Q."/>
            <person name="Datson P."/>
            <person name="De Silva N."/>
            <person name="Gardiner S."/>
            <person name="Bassett H."/>
            <person name="Chagne D."/>
            <person name="Mccallum J."/>
            <person name="Dzierzon H."/>
            <person name="Deng C."/>
            <person name="Wang Y.-Y."/>
            <person name="Barron N."/>
            <person name="Manako K."/>
            <person name="Bowen J."/>
            <person name="Foster T."/>
            <person name="Erridge Z."/>
            <person name="Tiffin H."/>
            <person name="Waite C."/>
            <person name="Davies K."/>
            <person name="Grierson E."/>
            <person name="Laing W."/>
            <person name="Kirk R."/>
            <person name="Chen X."/>
            <person name="Wood M."/>
            <person name="Montefiori M."/>
            <person name="Brummell D."/>
            <person name="Schwinn K."/>
            <person name="Catanach A."/>
            <person name="Fullerton C."/>
            <person name="Li D."/>
            <person name="Meiyalaghan S."/>
            <person name="Nieuwenhuizen N."/>
            <person name="Read N."/>
            <person name="Prakash R."/>
            <person name="Hunter D."/>
            <person name="Zhang H."/>
            <person name="Mckenzie M."/>
            <person name="Knabel M."/>
            <person name="Harris A."/>
            <person name="Allan A."/>
            <person name="Chen A."/>
            <person name="Janssen B."/>
            <person name="Plunkett B."/>
            <person name="Dwamena C."/>
            <person name="Voogd C."/>
            <person name="Leif D."/>
            <person name="Lafferty D."/>
            <person name="Souleyre E."/>
            <person name="Varkonyi-Gasic E."/>
            <person name="Gambi F."/>
            <person name="Hanley J."/>
            <person name="Yao J.-L."/>
            <person name="Cheung J."/>
            <person name="David K."/>
            <person name="Warren B."/>
            <person name="Marsh K."/>
            <person name="Snowden K."/>
            <person name="Lin-Wang K."/>
            <person name="Brian L."/>
            <person name="Martinez-Sanchez M."/>
            <person name="Wang M."/>
            <person name="Ileperuma N."/>
            <person name="Macnee N."/>
            <person name="Campin R."/>
            <person name="Mcatee P."/>
            <person name="Drummond R."/>
            <person name="Espley R."/>
            <person name="Ireland H."/>
            <person name="Wu R."/>
            <person name="Atkinson R."/>
            <person name="Karunairetnam S."/>
            <person name="Bulley S."/>
            <person name="Chunkath S."/>
            <person name="Hanley Z."/>
            <person name="Storey R."/>
            <person name="Thrimawithana A."/>
            <person name="Thomson S."/>
            <person name="David C."/>
            <person name="Testolin R."/>
        </authorList>
    </citation>
    <scope>NUCLEOTIDE SEQUENCE [LARGE SCALE GENOMIC DNA]</scope>
    <source>
        <strain evidence="9">cv. Red5</strain>
        <tissue evidence="8">Young leaf</tissue>
    </source>
</reference>
<evidence type="ECO:0000313" key="9">
    <source>
        <dbReference type="Proteomes" id="UP000241394"/>
    </source>
</evidence>
<dbReference type="Gene3D" id="3.40.50.300">
    <property type="entry name" value="P-loop containing nucleotide triphosphate hydrolases"/>
    <property type="match status" value="1"/>
</dbReference>
<dbReference type="SUPFAM" id="SSF52540">
    <property type="entry name" value="P-loop containing nucleoside triphosphate hydrolases"/>
    <property type="match status" value="1"/>
</dbReference>
<dbReference type="FunFam" id="3.40.50.300:FF:000723">
    <property type="entry name" value="Guanylate-binding family protein"/>
    <property type="match status" value="1"/>
</dbReference>
<evidence type="ECO:0000259" key="7">
    <source>
        <dbReference type="PROSITE" id="PS51715"/>
    </source>
</evidence>
<dbReference type="FunFam" id="1.20.1000.10:FF:000003">
    <property type="entry name" value="Guanylate-binding family protein"/>
    <property type="match status" value="1"/>
</dbReference>
<dbReference type="SUPFAM" id="SSF48340">
    <property type="entry name" value="Interferon-induced guanylate-binding protein 1 (GBP1), C-terminal domain"/>
    <property type="match status" value="1"/>
</dbReference>
<dbReference type="InParanoid" id="A0A2R6RAN2"/>
<evidence type="ECO:0000256" key="6">
    <source>
        <dbReference type="SAM" id="MobiDB-lite"/>
    </source>
</evidence>
<evidence type="ECO:0000256" key="4">
    <source>
        <dbReference type="PROSITE-ProRule" id="PRU01052"/>
    </source>
</evidence>
<dbReference type="Pfam" id="PF02841">
    <property type="entry name" value="GBP_C"/>
    <property type="match status" value="1"/>
</dbReference>
<feature type="coiled-coil region" evidence="5">
    <location>
        <begin position="777"/>
        <end position="938"/>
    </location>
</feature>
<comment type="caution">
    <text evidence="8">The sequence shown here is derived from an EMBL/GenBank/DDBJ whole genome shotgun (WGS) entry which is preliminary data.</text>
</comment>
<feature type="coiled-coil region" evidence="5">
    <location>
        <begin position="686"/>
        <end position="741"/>
    </location>
</feature>
<evidence type="ECO:0000256" key="5">
    <source>
        <dbReference type="SAM" id="Coils"/>
    </source>
</evidence>
<keyword evidence="3" id="KW-0342">GTP-binding</keyword>
<reference evidence="9" key="2">
    <citation type="journal article" date="2018" name="BMC Genomics">
        <title>A manually annotated Actinidia chinensis var. chinensis (kiwifruit) genome highlights the challenges associated with draft genomes and gene prediction in plants.</title>
        <authorList>
            <person name="Pilkington S.M."/>
            <person name="Crowhurst R."/>
            <person name="Hilario E."/>
            <person name="Nardozza S."/>
            <person name="Fraser L."/>
            <person name="Peng Y."/>
            <person name="Gunaseelan K."/>
            <person name="Simpson R."/>
            <person name="Tahir J."/>
            <person name="Deroles S.C."/>
            <person name="Templeton K."/>
            <person name="Luo Z."/>
            <person name="Davy M."/>
            <person name="Cheng C."/>
            <person name="McNeilage M."/>
            <person name="Scaglione D."/>
            <person name="Liu Y."/>
            <person name="Zhang Q."/>
            <person name="Datson P."/>
            <person name="De Silva N."/>
            <person name="Gardiner S.E."/>
            <person name="Bassett H."/>
            <person name="Chagne D."/>
            <person name="McCallum J."/>
            <person name="Dzierzon H."/>
            <person name="Deng C."/>
            <person name="Wang Y.Y."/>
            <person name="Barron L."/>
            <person name="Manako K."/>
            <person name="Bowen J."/>
            <person name="Foster T.M."/>
            <person name="Erridge Z.A."/>
            <person name="Tiffin H."/>
            <person name="Waite C.N."/>
            <person name="Davies K.M."/>
            <person name="Grierson E.P."/>
            <person name="Laing W.A."/>
            <person name="Kirk R."/>
            <person name="Chen X."/>
            <person name="Wood M."/>
            <person name="Montefiori M."/>
            <person name="Brummell D.A."/>
            <person name="Schwinn K.E."/>
            <person name="Catanach A."/>
            <person name="Fullerton C."/>
            <person name="Li D."/>
            <person name="Meiyalaghan S."/>
            <person name="Nieuwenhuizen N."/>
            <person name="Read N."/>
            <person name="Prakash R."/>
            <person name="Hunter D."/>
            <person name="Zhang H."/>
            <person name="McKenzie M."/>
            <person name="Knabel M."/>
            <person name="Harris A."/>
            <person name="Allan A.C."/>
            <person name="Gleave A."/>
            <person name="Chen A."/>
            <person name="Janssen B.J."/>
            <person name="Plunkett B."/>
            <person name="Ampomah-Dwamena C."/>
            <person name="Voogd C."/>
            <person name="Leif D."/>
            <person name="Lafferty D."/>
            <person name="Souleyre E.J.F."/>
            <person name="Varkonyi-Gasic E."/>
            <person name="Gambi F."/>
            <person name="Hanley J."/>
            <person name="Yao J.L."/>
            <person name="Cheung J."/>
            <person name="David K.M."/>
            <person name="Warren B."/>
            <person name="Marsh K."/>
            <person name="Snowden K.C."/>
            <person name="Lin-Wang K."/>
            <person name="Brian L."/>
            <person name="Martinez-Sanchez M."/>
            <person name="Wang M."/>
            <person name="Ileperuma N."/>
            <person name="Macnee N."/>
            <person name="Campin R."/>
            <person name="McAtee P."/>
            <person name="Drummond R.S.M."/>
            <person name="Espley R.V."/>
            <person name="Ireland H.S."/>
            <person name="Wu R."/>
            <person name="Atkinson R.G."/>
            <person name="Karunairetnam S."/>
            <person name="Bulley S."/>
            <person name="Chunkath S."/>
            <person name="Hanley Z."/>
            <person name="Storey R."/>
            <person name="Thrimawithana A.H."/>
            <person name="Thomson S."/>
            <person name="David C."/>
            <person name="Testolin R."/>
            <person name="Huang H."/>
            <person name="Hellens R.P."/>
            <person name="Schaffer R.J."/>
        </authorList>
    </citation>
    <scope>NUCLEOTIDE SEQUENCE [LARGE SCALE GENOMIC DNA]</scope>
    <source>
        <strain evidence="9">cv. Red5</strain>
    </source>
</reference>
<dbReference type="CDD" id="cd01851">
    <property type="entry name" value="GBP"/>
    <property type="match status" value="1"/>
</dbReference>